<dbReference type="InterPro" id="IPR000182">
    <property type="entry name" value="GNAT_dom"/>
</dbReference>
<name>A0ABP8R4K2_9SPHI</name>
<proteinExistence type="predicted"/>
<dbReference type="CDD" id="cd04301">
    <property type="entry name" value="NAT_SF"/>
    <property type="match status" value="1"/>
</dbReference>
<evidence type="ECO:0000313" key="3">
    <source>
        <dbReference type="Proteomes" id="UP001500394"/>
    </source>
</evidence>
<dbReference type="Proteomes" id="UP001500394">
    <property type="component" value="Unassembled WGS sequence"/>
</dbReference>
<evidence type="ECO:0000313" key="2">
    <source>
        <dbReference type="EMBL" id="GAA4518080.1"/>
    </source>
</evidence>
<protein>
    <recommendedName>
        <fullName evidence="1">N-acetyltransferase domain-containing protein</fullName>
    </recommendedName>
</protein>
<evidence type="ECO:0000259" key="1">
    <source>
        <dbReference type="PROSITE" id="PS51186"/>
    </source>
</evidence>
<dbReference type="RefSeq" id="WP_345067958.1">
    <property type="nucleotide sequence ID" value="NZ_BAABGR010000029.1"/>
</dbReference>
<gene>
    <name evidence="2" type="ORF">GCM10023173_19390</name>
</gene>
<dbReference type="PROSITE" id="PS51186">
    <property type="entry name" value="GNAT"/>
    <property type="match status" value="1"/>
</dbReference>
<feature type="domain" description="N-acetyltransferase" evidence="1">
    <location>
        <begin position="5"/>
        <end position="148"/>
    </location>
</feature>
<organism evidence="2 3">
    <name type="scientific">Sphingobacterium thermophilum</name>
    <dbReference type="NCBI Taxonomy" id="768534"/>
    <lineage>
        <taxon>Bacteria</taxon>
        <taxon>Pseudomonadati</taxon>
        <taxon>Bacteroidota</taxon>
        <taxon>Sphingobacteriia</taxon>
        <taxon>Sphingobacteriales</taxon>
        <taxon>Sphingobacteriaceae</taxon>
        <taxon>Sphingobacterium</taxon>
    </lineage>
</organism>
<dbReference type="InterPro" id="IPR016181">
    <property type="entry name" value="Acyl_CoA_acyltransferase"/>
</dbReference>
<dbReference type="SUPFAM" id="SSF55729">
    <property type="entry name" value="Acyl-CoA N-acyltransferases (Nat)"/>
    <property type="match status" value="1"/>
</dbReference>
<reference evidence="3" key="1">
    <citation type="journal article" date="2019" name="Int. J. Syst. Evol. Microbiol.">
        <title>The Global Catalogue of Microorganisms (GCM) 10K type strain sequencing project: providing services to taxonomists for standard genome sequencing and annotation.</title>
        <authorList>
            <consortium name="The Broad Institute Genomics Platform"/>
            <consortium name="The Broad Institute Genome Sequencing Center for Infectious Disease"/>
            <person name="Wu L."/>
            <person name="Ma J."/>
        </authorList>
    </citation>
    <scope>NUCLEOTIDE SEQUENCE [LARGE SCALE GENOMIC DNA]</scope>
    <source>
        <strain evidence="3">JCM 17858</strain>
    </source>
</reference>
<dbReference type="Pfam" id="PF13673">
    <property type="entry name" value="Acetyltransf_10"/>
    <property type="match status" value="1"/>
</dbReference>
<dbReference type="EMBL" id="BAABGR010000029">
    <property type="protein sequence ID" value="GAA4518080.1"/>
    <property type="molecule type" value="Genomic_DNA"/>
</dbReference>
<comment type="caution">
    <text evidence="2">The sequence shown here is derived from an EMBL/GenBank/DDBJ whole genome shotgun (WGS) entry which is preliminary data.</text>
</comment>
<keyword evidence="3" id="KW-1185">Reference proteome</keyword>
<dbReference type="Gene3D" id="3.40.630.30">
    <property type="match status" value="1"/>
</dbReference>
<accession>A0ABP8R4K2</accession>
<sequence>MIPSIVIRKYKNEDFEPLVRVLEQNIPQYFAESEIEDYRNFLTNELEDYYVLEMEESVVGGGGINYDRAKKIAKLSWDLLLPQYHNQGLGKLLLDHRLGIISKREYVNTIVVRTSQFVYPFYEKSGFKLVETHKDYWAKGFDMYKLVKNK</sequence>